<organism evidence="2 3">
    <name type="scientific">Candidatus Roizmanbacteria bacterium CG_4_10_14_0_8_um_filter_39_9</name>
    <dbReference type="NCBI Taxonomy" id="1974829"/>
    <lineage>
        <taxon>Bacteria</taxon>
        <taxon>Candidatus Roizmaniibacteriota</taxon>
    </lineage>
</organism>
<name>A0A2M7QDF3_9BACT</name>
<sequence>MNAAMKKNSGIYLATLEIVLLLLALQFFRPRALKRVFFVDYKTLFEKTKTVEIATFQTGEAWQGDFTLDTERSFDSETGLNFYSMGGKTNTITLTKRFDLSPVDTAHLSIFSPEASISQHIESLTLRFASSEKEMFESPISLKKAGWNYISIPLNSFTKAGSPDWKKIQSVSIILTSKKAATVQLSLDRIWAEKHDIPNPMISTPYGSFMNLKTVEGNTFLHTGSSDPFPLTIRQQSEGNRFAYIVSFIPLKHQTFCLTFNSAETRESGYLFCIEGGKLNEWKLLKQNHNKQTLLSKGALRGAAVEKNTYTWLRVEKDGPTIRAGISFNGTAFETVNSIKDASFDKGTLGIIAEGSYLINTIEVMK</sequence>
<keyword evidence="1" id="KW-0812">Transmembrane</keyword>
<dbReference type="EMBL" id="PFLF01000040">
    <property type="protein sequence ID" value="PIY69254.1"/>
    <property type="molecule type" value="Genomic_DNA"/>
</dbReference>
<protein>
    <submittedName>
        <fullName evidence="2">Uncharacterized protein</fullName>
    </submittedName>
</protein>
<evidence type="ECO:0000313" key="3">
    <source>
        <dbReference type="Proteomes" id="UP000230108"/>
    </source>
</evidence>
<proteinExistence type="predicted"/>
<reference evidence="3" key="1">
    <citation type="submission" date="2017-09" db="EMBL/GenBank/DDBJ databases">
        <title>Depth-based differentiation of microbial function through sediment-hosted aquifers and enrichment of novel symbionts in the deep terrestrial subsurface.</title>
        <authorList>
            <person name="Probst A.J."/>
            <person name="Ladd B."/>
            <person name="Jarett J.K."/>
            <person name="Geller-Mcgrath D.E."/>
            <person name="Sieber C.M.K."/>
            <person name="Emerson J.B."/>
            <person name="Anantharaman K."/>
            <person name="Thomas B.C."/>
            <person name="Malmstrom R."/>
            <person name="Stieglmeier M."/>
            <person name="Klingl A."/>
            <person name="Woyke T."/>
            <person name="Ryan C.M."/>
            <person name="Banfield J.F."/>
        </authorList>
    </citation>
    <scope>NUCLEOTIDE SEQUENCE [LARGE SCALE GENOMIC DNA]</scope>
</reference>
<gene>
    <name evidence="2" type="ORF">COY90_01625</name>
</gene>
<feature type="transmembrane region" description="Helical" evidence="1">
    <location>
        <begin position="12"/>
        <end position="28"/>
    </location>
</feature>
<dbReference type="Gene3D" id="2.60.120.560">
    <property type="entry name" value="Exo-inulinase, domain 1"/>
    <property type="match status" value="1"/>
</dbReference>
<keyword evidence="1" id="KW-1133">Transmembrane helix</keyword>
<dbReference type="AlphaFoldDB" id="A0A2M7QDF3"/>
<evidence type="ECO:0000256" key="1">
    <source>
        <dbReference type="SAM" id="Phobius"/>
    </source>
</evidence>
<keyword evidence="1" id="KW-0472">Membrane</keyword>
<dbReference type="Gene3D" id="2.60.120.430">
    <property type="entry name" value="Galactose-binding lectin"/>
    <property type="match status" value="1"/>
</dbReference>
<dbReference type="Proteomes" id="UP000230108">
    <property type="component" value="Unassembled WGS sequence"/>
</dbReference>
<comment type="caution">
    <text evidence="2">The sequence shown here is derived from an EMBL/GenBank/DDBJ whole genome shotgun (WGS) entry which is preliminary data.</text>
</comment>
<accession>A0A2M7QDF3</accession>
<evidence type="ECO:0000313" key="2">
    <source>
        <dbReference type="EMBL" id="PIY69254.1"/>
    </source>
</evidence>